<evidence type="ECO:0000313" key="3">
    <source>
        <dbReference type="Proteomes" id="UP000823486"/>
    </source>
</evidence>
<dbReference type="EMBL" id="JAFBFI010000003">
    <property type="protein sequence ID" value="MBM7691601.1"/>
    <property type="molecule type" value="Genomic_DNA"/>
</dbReference>
<feature type="signal peptide" evidence="1">
    <location>
        <begin position="1"/>
        <end position="19"/>
    </location>
</feature>
<keyword evidence="3" id="KW-1185">Reference proteome</keyword>
<proteinExistence type="predicted"/>
<evidence type="ECO:0000256" key="1">
    <source>
        <dbReference type="SAM" id="SignalP"/>
    </source>
</evidence>
<organism evidence="2 3">
    <name type="scientific">Peribacillus deserti</name>
    <dbReference type="NCBI Taxonomy" id="673318"/>
    <lineage>
        <taxon>Bacteria</taxon>
        <taxon>Bacillati</taxon>
        <taxon>Bacillota</taxon>
        <taxon>Bacilli</taxon>
        <taxon>Bacillales</taxon>
        <taxon>Bacillaceae</taxon>
        <taxon>Peribacillus</taxon>
    </lineage>
</organism>
<evidence type="ECO:0000313" key="2">
    <source>
        <dbReference type="EMBL" id="MBM7691601.1"/>
    </source>
</evidence>
<sequence length="157" mass="17692">MKVVKGFAITLLLMVPLMGCNTKSSNSSDKVSYTADLIGESENKIFTIADHVEGYYQSKDKMAYETHTFTVTWKKGTRPRDLSVYLNSYQMDGNSYKLNGNDSSNIDVKFYDNEAKGVKVLDYQFNKVHPTDMDHLKASIDIVDNGNIITDNVILTK</sequence>
<dbReference type="RefSeq" id="WP_204539429.1">
    <property type="nucleotide sequence ID" value="NZ_JAFBFI010000003.1"/>
</dbReference>
<reference evidence="2 3" key="1">
    <citation type="submission" date="2021-01" db="EMBL/GenBank/DDBJ databases">
        <title>Genomic Encyclopedia of Type Strains, Phase IV (KMG-IV): sequencing the most valuable type-strain genomes for metagenomic binning, comparative biology and taxonomic classification.</title>
        <authorList>
            <person name="Goeker M."/>
        </authorList>
    </citation>
    <scope>NUCLEOTIDE SEQUENCE [LARGE SCALE GENOMIC DNA]</scope>
    <source>
        <strain evidence="2 3">DSM 105482</strain>
    </source>
</reference>
<feature type="chain" id="PRO_5046543132" evidence="1">
    <location>
        <begin position="20"/>
        <end position="157"/>
    </location>
</feature>
<protein>
    <submittedName>
        <fullName evidence="2">Uncharacterized protein</fullName>
    </submittedName>
</protein>
<keyword evidence="1" id="KW-0732">Signal</keyword>
<comment type="caution">
    <text evidence="2">The sequence shown here is derived from an EMBL/GenBank/DDBJ whole genome shotgun (WGS) entry which is preliminary data.</text>
</comment>
<dbReference type="Proteomes" id="UP000823486">
    <property type="component" value="Unassembled WGS sequence"/>
</dbReference>
<gene>
    <name evidence="2" type="ORF">JOC77_001008</name>
</gene>
<accession>A0ABS2QH56</accession>
<name>A0ABS2QH56_9BACI</name>